<accession>A0A6A4GV93</accession>
<organism evidence="1 2">
    <name type="scientific">Gymnopus androsaceus JB14</name>
    <dbReference type="NCBI Taxonomy" id="1447944"/>
    <lineage>
        <taxon>Eukaryota</taxon>
        <taxon>Fungi</taxon>
        <taxon>Dikarya</taxon>
        <taxon>Basidiomycota</taxon>
        <taxon>Agaricomycotina</taxon>
        <taxon>Agaricomycetes</taxon>
        <taxon>Agaricomycetidae</taxon>
        <taxon>Agaricales</taxon>
        <taxon>Marasmiineae</taxon>
        <taxon>Omphalotaceae</taxon>
        <taxon>Gymnopus</taxon>
    </lineage>
</organism>
<evidence type="ECO:0000313" key="2">
    <source>
        <dbReference type="Proteomes" id="UP000799118"/>
    </source>
</evidence>
<evidence type="ECO:0000313" key="1">
    <source>
        <dbReference type="EMBL" id="KAE9389681.1"/>
    </source>
</evidence>
<protein>
    <submittedName>
        <fullName evidence="1">Uncharacterized protein</fullName>
    </submittedName>
</protein>
<name>A0A6A4GV93_9AGAR</name>
<dbReference type="Proteomes" id="UP000799118">
    <property type="component" value="Unassembled WGS sequence"/>
</dbReference>
<reference evidence="1" key="1">
    <citation type="journal article" date="2019" name="Environ. Microbiol.">
        <title>Fungal ecological strategies reflected in gene transcription - a case study of two litter decomposers.</title>
        <authorList>
            <person name="Barbi F."/>
            <person name="Kohler A."/>
            <person name="Barry K."/>
            <person name="Baskaran P."/>
            <person name="Daum C."/>
            <person name="Fauchery L."/>
            <person name="Ihrmark K."/>
            <person name="Kuo A."/>
            <person name="LaButti K."/>
            <person name="Lipzen A."/>
            <person name="Morin E."/>
            <person name="Grigoriev I.V."/>
            <person name="Henrissat B."/>
            <person name="Lindahl B."/>
            <person name="Martin F."/>
        </authorList>
    </citation>
    <scope>NUCLEOTIDE SEQUENCE</scope>
    <source>
        <strain evidence="1">JB14</strain>
    </source>
</reference>
<dbReference type="AlphaFoldDB" id="A0A6A4GV93"/>
<dbReference type="EMBL" id="ML769686">
    <property type="protein sequence ID" value="KAE9389681.1"/>
    <property type="molecule type" value="Genomic_DNA"/>
</dbReference>
<keyword evidence="2" id="KW-1185">Reference proteome</keyword>
<proteinExistence type="predicted"/>
<sequence>MFRLLIPLTWRVTMKVDRLLAKVELARKNHFLYKQLSGSPGDDVDFEICPKISGNLVDVFYAAVAMYYAPNNNAGVSGSLKYKITRAVSFKIGIGFQGNQTSTSKDYGTKEDRNHDLCPKIHTRFRGCEEEKSGAGYNDFIPSINAGTSARKKPMLCLRSAPNQFNNDENPKYIHLELKNDFWIFANPGYSMCNCSEQADSSGAMRGPRILEMFAYHCETTKLSIKKPRKKARGLLPRTQVTFLVKNPWADHTALYWRLVRGLSDTKWQTIYTNILPYFNT</sequence>
<gene>
    <name evidence="1" type="ORF">BT96DRAFT_980613</name>
</gene>